<evidence type="ECO:0000313" key="11">
    <source>
        <dbReference type="Proteomes" id="UP000614469"/>
    </source>
</evidence>
<dbReference type="AlphaFoldDB" id="A0A8J6NQH0"/>
<dbReference type="PANTHER" id="PTHR11748">
    <property type="entry name" value="D-LACTATE DEHYDROGENASE"/>
    <property type="match status" value="1"/>
</dbReference>
<evidence type="ECO:0000313" key="10">
    <source>
        <dbReference type="EMBL" id="MBC8336667.1"/>
    </source>
</evidence>
<dbReference type="InterPro" id="IPR006094">
    <property type="entry name" value="Oxid_FAD_bind_N"/>
</dbReference>
<dbReference type="Pfam" id="PF13183">
    <property type="entry name" value="Fer4_8"/>
    <property type="match status" value="1"/>
</dbReference>
<proteinExistence type="predicted"/>
<dbReference type="GO" id="GO:0046872">
    <property type="term" value="F:metal ion binding"/>
    <property type="evidence" value="ECO:0007669"/>
    <property type="project" value="UniProtKB-KW"/>
</dbReference>
<dbReference type="Pfam" id="PF02913">
    <property type="entry name" value="FAD-oxidase_C"/>
    <property type="match status" value="1"/>
</dbReference>
<protein>
    <submittedName>
        <fullName evidence="10">FAD-binding protein</fullName>
    </submittedName>
</protein>
<dbReference type="PROSITE" id="PS51387">
    <property type="entry name" value="FAD_PCMH"/>
    <property type="match status" value="1"/>
</dbReference>
<evidence type="ECO:0000256" key="3">
    <source>
        <dbReference type="ARBA" id="ARBA00022723"/>
    </source>
</evidence>
<dbReference type="GO" id="GO:0004458">
    <property type="term" value="F:D-lactate dehydrogenase (cytochrome) activity"/>
    <property type="evidence" value="ECO:0007669"/>
    <property type="project" value="TreeGrafter"/>
</dbReference>
<dbReference type="SUPFAM" id="SSF46548">
    <property type="entry name" value="alpha-helical ferredoxin"/>
    <property type="match status" value="1"/>
</dbReference>
<dbReference type="PANTHER" id="PTHR11748:SF119">
    <property type="entry name" value="D-2-HYDROXYGLUTARATE DEHYDROGENASE"/>
    <property type="match status" value="1"/>
</dbReference>
<dbReference type="EMBL" id="JACNJN010000181">
    <property type="protein sequence ID" value="MBC8336667.1"/>
    <property type="molecule type" value="Genomic_DNA"/>
</dbReference>
<keyword evidence="7" id="KW-0411">Iron-sulfur</keyword>
<reference evidence="10 11" key="1">
    <citation type="submission" date="2020-08" db="EMBL/GenBank/DDBJ databases">
        <title>Bridging the membrane lipid divide: bacteria of the FCB group superphylum have the potential to synthesize archaeal ether lipids.</title>
        <authorList>
            <person name="Villanueva L."/>
            <person name="Von Meijenfeldt F.A.B."/>
            <person name="Westbye A.B."/>
            <person name="Yadav S."/>
            <person name="Hopmans E.C."/>
            <person name="Dutilh B.E."/>
            <person name="Sinninghe Damste J.S."/>
        </authorList>
    </citation>
    <scope>NUCLEOTIDE SEQUENCE [LARGE SCALE GENOMIC DNA]</scope>
    <source>
        <strain evidence="10">NIOZ-UU36</strain>
    </source>
</reference>
<dbReference type="PROSITE" id="PS00198">
    <property type="entry name" value="4FE4S_FER_1"/>
    <property type="match status" value="1"/>
</dbReference>
<evidence type="ECO:0000256" key="7">
    <source>
        <dbReference type="ARBA" id="ARBA00023014"/>
    </source>
</evidence>
<dbReference type="InterPro" id="IPR016166">
    <property type="entry name" value="FAD-bd_PCMH"/>
</dbReference>
<dbReference type="SUPFAM" id="SSF56176">
    <property type="entry name" value="FAD-binding/transporter-associated domain-like"/>
    <property type="match status" value="1"/>
</dbReference>
<keyword evidence="5" id="KW-0560">Oxidoreductase</keyword>
<comment type="cofactor">
    <cofactor evidence="1">
        <name>FAD</name>
        <dbReference type="ChEBI" id="CHEBI:57692"/>
    </cofactor>
</comment>
<dbReference type="GO" id="GO:0071949">
    <property type="term" value="F:FAD binding"/>
    <property type="evidence" value="ECO:0007669"/>
    <property type="project" value="InterPro"/>
</dbReference>
<evidence type="ECO:0000256" key="6">
    <source>
        <dbReference type="ARBA" id="ARBA00023004"/>
    </source>
</evidence>
<dbReference type="SUPFAM" id="SSF55103">
    <property type="entry name" value="FAD-linked oxidases, C-terminal domain"/>
    <property type="match status" value="1"/>
</dbReference>
<feature type="domain" description="4Fe-4S ferredoxin-type" evidence="8">
    <location>
        <begin position="655"/>
        <end position="685"/>
    </location>
</feature>
<evidence type="ECO:0000256" key="1">
    <source>
        <dbReference type="ARBA" id="ARBA00001974"/>
    </source>
</evidence>
<evidence type="ECO:0000256" key="5">
    <source>
        <dbReference type="ARBA" id="ARBA00023002"/>
    </source>
</evidence>
<organism evidence="10 11">
    <name type="scientific">Candidatus Desulfolinea nitratireducens</name>
    <dbReference type="NCBI Taxonomy" id="2841698"/>
    <lineage>
        <taxon>Bacteria</taxon>
        <taxon>Bacillati</taxon>
        <taxon>Chloroflexota</taxon>
        <taxon>Anaerolineae</taxon>
        <taxon>Anaerolineales</taxon>
        <taxon>Anaerolineales incertae sedis</taxon>
        <taxon>Candidatus Desulfolinea</taxon>
    </lineage>
</organism>
<comment type="caution">
    <text evidence="10">The sequence shown here is derived from an EMBL/GenBank/DDBJ whole genome shotgun (WGS) entry which is preliminary data.</text>
</comment>
<dbReference type="Gene3D" id="3.30.465.10">
    <property type="match status" value="1"/>
</dbReference>
<evidence type="ECO:0000259" key="9">
    <source>
        <dbReference type="PROSITE" id="PS51387"/>
    </source>
</evidence>
<name>A0A8J6NQH0_9CHLR</name>
<dbReference type="InterPro" id="IPR004113">
    <property type="entry name" value="FAD-bd_oxidored_4_C"/>
</dbReference>
<keyword evidence="6" id="KW-0408">Iron</keyword>
<evidence type="ECO:0000256" key="4">
    <source>
        <dbReference type="ARBA" id="ARBA00022827"/>
    </source>
</evidence>
<gene>
    <name evidence="10" type="ORF">H8E29_15505</name>
</gene>
<keyword evidence="4" id="KW-0274">FAD</keyword>
<dbReference type="Pfam" id="PF01565">
    <property type="entry name" value="FAD_binding_4"/>
    <property type="match status" value="1"/>
</dbReference>
<dbReference type="Gene3D" id="1.10.45.10">
    <property type="entry name" value="Vanillyl-alcohol Oxidase, Chain A, domain 4"/>
    <property type="match status" value="1"/>
</dbReference>
<dbReference type="GO" id="GO:1903457">
    <property type="term" value="P:lactate catabolic process"/>
    <property type="evidence" value="ECO:0007669"/>
    <property type="project" value="TreeGrafter"/>
</dbReference>
<evidence type="ECO:0000256" key="2">
    <source>
        <dbReference type="ARBA" id="ARBA00022630"/>
    </source>
</evidence>
<sequence length="1040" mass="113046">MSLHPDFIHELKGLTSGDIRTDDITITLYSTDASIYQIAPRGVFIPQNQDDLHAAVELAAKYKIPILPRGSGSSLAGQAIGDALILDLSRHLDKIVDVDPETRTATVEPGVILSDLNRVAAKFGLGFGPDPASADRATMGGVIANNATGAHSIRYGIAADHILSADVILADGALATFAERSLAAASLIAKDSHLAQPFEFGELDTSANLEATLYSAALHIRNKYDQQIRNSWPRVWRNTSGYRLNYLLPWSASAPPQWDQKRYPNLQPNTINLVPLLAGSEGTLAVIRKMTVNLVSRPKQTVLVVIPFESVAEACDAVPGILEKKPSAIELLPRILIELAREVPAYAPMIDFVDGEASDLLVVEFSGANPVRLQEQAKALGDDLRIVTNSKAQSNIWKVRKVGLGILSTSTSETRGVTFIEDCAVPVERLGEYVRGMEQIFKNFGTRGVFYAHASSGCLHMRPVLNVKSAQGKRDLRKIAEAALGLVLSLGGAMTGEHGDGLSRSEFLEKIYGKEINDAFRLLKNAADPDHLLNPGKIVSPPPMDENLRYGPDYKAEAFSVPVLDYGAQGGLIGAIEQCNGAGVCLKFDGTMCPTFQATREESHSTRGRANLLRALISGKSITAKSQRMPRKNFLKTWRLGGSSSMISGQPSSVQEAVVNSLDLCIACKGCKSECPSGVDMAKLKYEFSSHYYKSHPHKLRDYVFGYIGSLAKLGAPFGRLLNWGMGNQMIGNWAKKSLGVAPERALPKFNTLSSRGELYPTKRSPKQWGRLLRKRTLAVTDKPAIILYLPDAFTRYFEPEIERAALKVLGASGCEVITLPIMGAGRTLISKGFLEAAKKHAQAVRNAIAKIDPEGEYPVVGVEPSEIYTLKDEYLDFFPNNEDMRSLNQRSYLIDEFLLRDDRNLRVANKIRVDRDQDLQKVSLHGHCYQKARPPADDGLPVGQEATAALLGAFGYDVEIIPSGCCGMAGSFGYEEEHYALSMQVGELVLFPEIRRKMGASGTTSIVAPGTSCREQIADGTGVAADHPLVLISAMIDGS</sequence>
<keyword evidence="2" id="KW-0285">Flavoprotein</keyword>
<evidence type="ECO:0000259" key="8">
    <source>
        <dbReference type="PROSITE" id="PS51379"/>
    </source>
</evidence>
<dbReference type="GO" id="GO:0008720">
    <property type="term" value="F:D-lactate dehydrogenase (NAD+) activity"/>
    <property type="evidence" value="ECO:0007669"/>
    <property type="project" value="TreeGrafter"/>
</dbReference>
<feature type="domain" description="FAD-binding PCMH-type" evidence="9">
    <location>
        <begin position="36"/>
        <end position="297"/>
    </location>
</feature>
<dbReference type="InterPro" id="IPR016164">
    <property type="entry name" value="FAD-linked_Oxase-like_C"/>
</dbReference>
<dbReference type="GO" id="GO:0051536">
    <property type="term" value="F:iron-sulfur cluster binding"/>
    <property type="evidence" value="ECO:0007669"/>
    <property type="project" value="UniProtKB-KW"/>
</dbReference>
<accession>A0A8J6NQH0</accession>
<dbReference type="Proteomes" id="UP000614469">
    <property type="component" value="Unassembled WGS sequence"/>
</dbReference>
<dbReference type="InterPro" id="IPR036318">
    <property type="entry name" value="FAD-bd_PCMH-like_sf"/>
</dbReference>
<dbReference type="InterPro" id="IPR016169">
    <property type="entry name" value="FAD-bd_PCMH_sub2"/>
</dbReference>
<dbReference type="PROSITE" id="PS51379">
    <property type="entry name" value="4FE4S_FER_2"/>
    <property type="match status" value="1"/>
</dbReference>
<keyword evidence="3" id="KW-0479">Metal-binding</keyword>
<dbReference type="InterPro" id="IPR017900">
    <property type="entry name" value="4Fe4S_Fe_S_CS"/>
</dbReference>
<dbReference type="Gene3D" id="3.30.70.2740">
    <property type="match status" value="1"/>
</dbReference>
<dbReference type="InterPro" id="IPR016171">
    <property type="entry name" value="Vanillyl_alc_oxidase_C-sub2"/>
</dbReference>
<dbReference type="InterPro" id="IPR017896">
    <property type="entry name" value="4Fe4S_Fe-S-bd"/>
</dbReference>